<dbReference type="EMBL" id="AP014963">
    <property type="protein sequence ID" value="BAT00691.1"/>
    <property type="molecule type" value="Genomic_DNA"/>
</dbReference>
<gene>
    <name evidence="1" type="ordered locus">Os07g0227750</name>
    <name evidence="1" type="ORF">OSNPB_070227750</name>
</gene>
<organism evidence="1 2">
    <name type="scientific">Oryza sativa subsp. japonica</name>
    <name type="common">Rice</name>
    <dbReference type="NCBI Taxonomy" id="39947"/>
    <lineage>
        <taxon>Eukaryota</taxon>
        <taxon>Viridiplantae</taxon>
        <taxon>Streptophyta</taxon>
        <taxon>Embryophyta</taxon>
        <taxon>Tracheophyta</taxon>
        <taxon>Spermatophyta</taxon>
        <taxon>Magnoliopsida</taxon>
        <taxon>Liliopsida</taxon>
        <taxon>Poales</taxon>
        <taxon>Poaceae</taxon>
        <taxon>BOP clade</taxon>
        <taxon>Oryzoideae</taxon>
        <taxon>Oryzeae</taxon>
        <taxon>Oryzinae</taxon>
        <taxon>Oryza</taxon>
        <taxon>Oryza sativa</taxon>
    </lineage>
</organism>
<reference evidence="2" key="1">
    <citation type="journal article" date="2005" name="Nature">
        <title>The map-based sequence of the rice genome.</title>
        <authorList>
            <consortium name="International rice genome sequencing project (IRGSP)"/>
            <person name="Matsumoto T."/>
            <person name="Wu J."/>
            <person name="Kanamori H."/>
            <person name="Katayose Y."/>
            <person name="Fujisawa M."/>
            <person name="Namiki N."/>
            <person name="Mizuno H."/>
            <person name="Yamamoto K."/>
            <person name="Antonio B.A."/>
            <person name="Baba T."/>
            <person name="Sakata K."/>
            <person name="Nagamura Y."/>
            <person name="Aoki H."/>
            <person name="Arikawa K."/>
            <person name="Arita K."/>
            <person name="Bito T."/>
            <person name="Chiden Y."/>
            <person name="Fujitsuka N."/>
            <person name="Fukunaka R."/>
            <person name="Hamada M."/>
            <person name="Harada C."/>
            <person name="Hayashi A."/>
            <person name="Hijishita S."/>
            <person name="Honda M."/>
            <person name="Hosokawa S."/>
            <person name="Ichikawa Y."/>
            <person name="Idonuma A."/>
            <person name="Iijima M."/>
            <person name="Ikeda M."/>
            <person name="Ikeno M."/>
            <person name="Ito K."/>
            <person name="Ito S."/>
            <person name="Ito T."/>
            <person name="Ito Y."/>
            <person name="Ito Y."/>
            <person name="Iwabuchi A."/>
            <person name="Kamiya K."/>
            <person name="Karasawa W."/>
            <person name="Kurita K."/>
            <person name="Katagiri S."/>
            <person name="Kikuta A."/>
            <person name="Kobayashi H."/>
            <person name="Kobayashi N."/>
            <person name="Machita K."/>
            <person name="Maehara T."/>
            <person name="Masukawa M."/>
            <person name="Mizubayashi T."/>
            <person name="Mukai Y."/>
            <person name="Nagasaki H."/>
            <person name="Nagata Y."/>
            <person name="Naito S."/>
            <person name="Nakashima M."/>
            <person name="Nakama Y."/>
            <person name="Nakamichi Y."/>
            <person name="Nakamura M."/>
            <person name="Meguro A."/>
            <person name="Negishi M."/>
            <person name="Ohta I."/>
            <person name="Ohta T."/>
            <person name="Okamoto M."/>
            <person name="Ono N."/>
            <person name="Saji S."/>
            <person name="Sakaguchi M."/>
            <person name="Sakai K."/>
            <person name="Shibata M."/>
            <person name="Shimokawa T."/>
            <person name="Song J."/>
            <person name="Takazaki Y."/>
            <person name="Terasawa K."/>
            <person name="Tsugane M."/>
            <person name="Tsuji K."/>
            <person name="Ueda S."/>
            <person name="Waki K."/>
            <person name="Yamagata H."/>
            <person name="Yamamoto M."/>
            <person name="Yamamoto S."/>
            <person name="Yamane H."/>
            <person name="Yoshiki S."/>
            <person name="Yoshihara R."/>
            <person name="Yukawa K."/>
            <person name="Zhong H."/>
            <person name="Yano M."/>
            <person name="Yuan Q."/>
            <person name="Ouyang S."/>
            <person name="Liu J."/>
            <person name="Jones K.M."/>
            <person name="Gansberger K."/>
            <person name="Moffat K."/>
            <person name="Hill J."/>
            <person name="Bera J."/>
            <person name="Fadrosh D."/>
            <person name="Jin S."/>
            <person name="Johri S."/>
            <person name="Kim M."/>
            <person name="Overton L."/>
            <person name="Reardon M."/>
            <person name="Tsitrin T."/>
            <person name="Vuong H."/>
            <person name="Weaver B."/>
            <person name="Ciecko A."/>
            <person name="Tallon L."/>
            <person name="Jackson J."/>
            <person name="Pai G."/>
            <person name="Aken S.V."/>
            <person name="Utterback T."/>
            <person name="Reidmuller S."/>
            <person name="Feldblyum T."/>
            <person name="Hsiao J."/>
            <person name="Zismann V."/>
            <person name="Iobst S."/>
            <person name="de Vazeille A.R."/>
            <person name="Buell C.R."/>
            <person name="Ying K."/>
            <person name="Li Y."/>
            <person name="Lu T."/>
            <person name="Huang Y."/>
            <person name="Zhao Q."/>
            <person name="Feng Q."/>
            <person name="Zhang L."/>
            <person name="Zhu J."/>
            <person name="Weng Q."/>
            <person name="Mu J."/>
            <person name="Lu Y."/>
            <person name="Fan D."/>
            <person name="Liu Y."/>
            <person name="Guan J."/>
            <person name="Zhang Y."/>
            <person name="Yu S."/>
            <person name="Liu X."/>
            <person name="Zhang Y."/>
            <person name="Hong G."/>
            <person name="Han B."/>
            <person name="Choisne N."/>
            <person name="Demange N."/>
            <person name="Orjeda G."/>
            <person name="Samain S."/>
            <person name="Cattolico L."/>
            <person name="Pelletier E."/>
            <person name="Couloux A."/>
            <person name="Segurens B."/>
            <person name="Wincker P."/>
            <person name="D'Hont A."/>
            <person name="Scarpelli C."/>
            <person name="Weissenbach J."/>
            <person name="Salanoubat M."/>
            <person name="Quetier F."/>
            <person name="Yu Y."/>
            <person name="Kim H.R."/>
            <person name="Rambo T."/>
            <person name="Currie J."/>
            <person name="Collura K."/>
            <person name="Luo M."/>
            <person name="Yang T."/>
            <person name="Ammiraju J.S.S."/>
            <person name="Engler F."/>
            <person name="Soderlund C."/>
            <person name="Wing R.A."/>
            <person name="Palmer L.E."/>
            <person name="de la Bastide M."/>
            <person name="Spiegel L."/>
            <person name="Nascimento L."/>
            <person name="Zutavern T."/>
            <person name="O'Shaughnessy A."/>
            <person name="Dike S."/>
            <person name="Dedhia N."/>
            <person name="Preston R."/>
            <person name="Balija V."/>
            <person name="McCombie W.R."/>
            <person name="Chow T."/>
            <person name="Chen H."/>
            <person name="Chung M."/>
            <person name="Chen C."/>
            <person name="Shaw J."/>
            <person name="Wu H."/>
            <person name="Hsiao K."/>
            <person name="Chao Y."/>
            <person name="Chu M."/>
            <person name="Cheng C."/>
            <person name="Hour A."/>
            <person name="Lee P."/>
            <person name="Lin S."/>
            <person name="Lin Y."/>
            <person name="Liou J."/>
            <person name="Liu S."/>
            <person name="Hsing Y."/>
            <person name="Raghuvanshi S."/>
            <person name="Mohanty A."/>
            <person name="Bharti A.K."/>
            <person name="Gaur A."/>
            <person name="Gupta V."/>
            <person name="Kumar D."/>
            <person name="Ravi V."/>
            <person name="Vij S."/>
            <person name="Kapur A."/>
            <person name="Khurana P."/>
            <person name="Khurana P."/>
            <person name="Khurana J.P."/>
            <person name="Tyagi A.K."/>
            <person name="Gaikwad K."/>
            <person name="Singh A."/>
            <person name="Dalal V."/>
            <person name="Srivastava S."/>
            <person name="Dixit A."/>
            <person name="Pal A.K."/>
            <person name="Ghazi I.A."/>
            <person name="Yadav M."/>
            <person name="Pandit A."/>
            <person name="Bhargava A."/>
            <person name="Sureshbabu K."/>
            <person name="Batra K."/>
            <person name="Sharma T.R."/>
            <person name="Mohapatra T."/>
            <person name="Singh N.K."/>
            <person name="Messing J."/>
            <person name="Nelson A.B."/>
            <person name="Fuks G."/>
            <person name="Kavchok S."/>
            <person name="Keizer G."/>
            <person name="Linton E."/>
            <person name="Llaca V."/>
            <person name="Song R."/>
            <person name="Tanyolac B."/>
            <person name="Young S."/>
            <person name="Ho-Il K."/>
            <person name="Hahn J.H."/>
            <person name="Sangsakoo G."/>
            <person name="Vanavichit A."/>
            <person name="de Mattos Luiz.A.T."/>
            <person name="Zimmer P.D."/>
            <person name="Malone G."/>
            <person name="Dellagostin O."/>
            <person name="de Oliveira A.C."/>
            <person name="Bevan M."/>
            <person name="Bancroft I."/>
            <person name="Minx P."/>
            <person name="Cordum H."/>
            <person name="Wilson R."/>
            <person name="Cheng Z."/>
            <person name="Jin W."/>
            <person name="Jiang J."/>
            <person name="Leong S.A."/>
            <person name="Iwama H."/>
            <person name="Gojobori T."/>
            <person name="Itoh T."/>
            <person name="Niimura Y."/>
            <person name="Fujii Y."/>
            <person name="Habara T."/>
            <person name="Sakai H."/>
            <person name="Sato Y."/>
            <person name="Wilson G."/>
            <person name="Kumar K."/>
            <person name="McCouch S."/>
            <person name="Juretic N."/>
            <person name="Hoen D."/>
            <person name="Wright S."/>
            <person name="Bruskiewich R."/>
            <person name="Bureau T."/>
            <person name="Miyao A."/>
            <person name="Hirochika H."/>
            <person name="Nishikawa T."/>
            <person name="Kadowaki K."/>
            <person name="Sugiura M."/>
            <person name="Burr B."/>
            <person name="Sasaki T."/>
        </authorList>
    </citation>
    <scope>NUCLEOTIDE SEQUENCE [LARGE SCALE GENOMIC DNA]</scope>
    <source>
        <strain evidence="2">cv. Nipponbare</strain>
    </source>
</reference>
<protein>
    <submittedName>
        <fullName evidence="1">Os07g0227750 protein</fullName>
    </submittedName>
</protein>
<reference evidence="1 2" key="2">
    <citation type="journal article" date="2013" name="Plant Cell Physiol.">
        <title>Rice Annotation Project Database (RAP-DB): an integrative and interactive database for rice genomics.</title>
        <authorList>
            <person name="Sakai H."/>
            <person name="Lee S.S."/>
            <person name="Tanaka T."/>
            <person name="Numa H."/>
            <person name="Kim J."/>
            <person name="Kawahara Y."/>
            <person name="Wakimoto H."/>
            <person name="Yang C.C."/>
            <person name="Iwamoto M."/>
            <person name="Abe T."/>
            <person name="Yamada Y."/>
            <person name="Muto A."/>
            <person name="Inokuchi H."/>
            <person name="Ikemura T."/>
            <person name="Matsumoto T."/>
            <person name="Sasaki T."/>
            <person name="Itoh T."/>
        </authorList>
    </citation>
    <scope>NUCLEOTIDE SEQUENCE [LARGE SCALE GENOMIC DNA]</scope>
    <source>
        <strain evidence="2">cv. Nipponbare</strain>
    </source>
</reference>
<evidence type="ECO:0000313" key="2">
    <source>
        <dbReference type="Proteomes" id="UP000059680"/>
    </source>
</evidence>
<reference evidence="1 2" key="3">
    <citation type="journal article" date="2013" name="Rice">
        <title>Improvement of the Oryza sativa Nipponbare reference genome using next generation sequence and optical map data.</title>
        <authorList>
            <person name="Kawahara Y."/>
            <person name="de la Bastide M."/>
            <person name="Hamilton J.P."/>
            <person name="Kanamori H."/>
            <person name="McCombie W.R."/>
            <person name="Ouyang S."/>
            <person name="Schwartz D.C."/>
            <person name="Tanaka T."/>
            <person name="Wu J."/>
            <person name="Zhou S."/>
            <person name="Childs K.L."/>
            <person name="Davidson R.M."/>
            <person name="Lin H."/>
            <person name="Quesada-Ocampo L."/>
            <person name="Vaillancourt B."/>
            <person name="Sakai H."/>
            <person name="Lee S.S."/>
            <person name="Kim J."/>
            <person name="Numa H."/>
            <person name="Itoh T."/>
            <person name="Buell C.R."/>
            <person name="Matsumoto T."/>
        </authorList>
    </citation>
    <scope>NUCLEOTIDE SEQUENCE [LARGE SCALE GENOMIC DNA]</scope>
    <source>
        <strain evidence="2">cv. Nipponbare</strain>
    </source>
</reference>
<evidence type="ECO:0000313" key="1">
    <source>
        <dbReference type="EMBL" id="BAT00691.1"/>
    </source>
</evidence>
<dbReference type="AlphaFoldDB" id="A0A0P0X447"/>
<dbReference type="InParanoid" id="A0A0P0X447"/>
<sequence>MAEIPKYMMYGITRTHGAYQTLSAVTKVSSGSGTRDLIESRSVSGTPYNLSIVRTRFVLQWRYTKGALACLSNPIASMYL</sequence>
<name>A0A0P0X447_ORYSJ</name>
<accession>A0A0P0X447</accession>
<dbReference type="PaxDb" id="39947-A0A0P0X447"/>
<dbReference type="Gramene" id="Os07t0227750-01">
    <property type="protein sequence ID" value="Os07t0227750-01"/>
    <property type="gene ID" value="Os07g0227750"/>
</dbReference>
<keyword evidence="2" id="KW-1185">Reference proteome</keyword>
<dbReference type="Proteomes" id="UP000059680">
    <property type="component" value="Chromosome 7"/>
</dbReference>
<proteinExistence type="predicted"/>